<dbReference type="NCBIfam" id="TIGR00188">
    <property type="entry name" value="rnpA"/>
    <property type="match status" value="1"/>
</dbReference>
<evidence type="ECO:0000256" key="6">
    <source>
        <dbReference type="ARBA" id="ARBA00022884"/>
    </source>
</evidence>
<dbReference type="SUPFAM" id="SSF54211">
    <property type="entry name" value="Ribosomal protein S5 domain 2-like"/>
    <property type="match status" value="1"/>
</dbReference>
<keyword evidence="2 7" id="KW-0819">tRNA processing</keyword>
<dbReference type="GO" id="GO:0004526">
    <property type="term" value="F:ribonuclease P activity"/>
    <property type="evidence" value="ECO:0007669"/>
    <property type="project" value="UniProtKB-UniRule"/>
</dbReference>
<dbReference type="PANTHER" id="PTHR33992:SF1">
    <property type="entry name" value="RIBONUCLEASE P PROTEIN COMPONENT"/>
    <property type="match status" value="1"/>
</dbReference>
<evidence type="ECO:0000256" key="8">
    <source>
        <dbReference type="NCBIfam" id="TIGR00188"/>
    </source>
</evidence>
<comment type="subunit">
    <text evidence="7">Consists of a catalytic RNA component (M1 or rnpB) and a protein subunit.</text>
</comment>
<comment type="caution">
    <text evidence="9">The sequence shown here is derived from an EMBL/GenBank/DDBJ whole genome shotgun (WGS) entry which is preliminary data.</text>
</comment>
<dbReference type="GO" id="GO:0001682">
    <property type="term" value="P:tRNA 5'-leader removal"/>
    <property type="evidence" value="ECO:0007669"/>
    <property type="project" value="UniProtKB-UniRule"/>
</dbReference>
<evidence type="ECO:0000256" key="2">
    <source>
        <dbReference type="ARBA" id="ARBA00022694"/>
    </source>
</evidence>
<comment type="catalytic activity">
    <reaction evidence="7">
        <text>Endonucleolytic cleavage of RNA, removing 5'-extranucleotides from tRNA precursor.</text>
        <dbReference type="EC" id="3.1.26.5"/>
    </reaction>
</comment>
<dbReference type="GO" id="GO:0000049">
    <property type="term" value="F:tRNA binding"/>
    <property type="evidence" value="ECO:0007669"/>
    <property type="project" value="UniProtKB-UniRule"/>
</dbReference>
<dbReference type="InterPro" id="IPR014721">
    <property type="entry name" value="Ribsml_uS5_D2-typ_fold_subgr"/>
</dbReference>
<accession>A0AAE3HMQ2</accession>
<keyword evidence="4 7" id="KW-0255">Endonuclease</keyword>
<evidence type="ECO:0000256" key="4">
    <source>
        <dbReference type="ARBA" id="ARBA00022759"/>
    </source>
</evidence>
<dbReference type="EC" id="3.1.26.5" evidence="7 8"/>
<evidence type="ECO:0000313" key="10">
    <source>
        <dbReference type="Proteomes" id="UP001204445"/>
    </source>
</evidence>
<dbReference type="RefSeq" id="WP_259055022.1">
    <property type="nucleotide sequence ID" value="NZ_JANUCT010000007.1"/>
</dbReference>
<name>A0AAE3HMQ2_9GAMM</name>
<comment type="function">
    <text evidence="1 7">RNaseP catalyzes the removal of the 5'-leader sequence from pre-tRNA to produce the mature 5'-terminus. It can also cleave other RNA substrates such as 4.5S RNA. The protein component plays an auxiliary but essential role in vivo by binding to the 5'-leader sequence and broadening the substrate specificity of the ribozyme.</text>
</comment>
<keyword evidence="6 7" id="KW-0694">RNA-binding</keyword>
<dbReference type="Gene3D" id="3.30.230.10">
    <property type="match status" value="1"/>
</dbReference>
<dbReference type="AlphaFoldDB" id="A0AAE3HMQ2"/>
<keyword evidence="3 7" id="KW-0540">Nuclease</keyword>
<dbReference type="Proteomes" id="UP001204445">
    <property type="component" value="Unassembled WGS sequence"/>
</dbReference>
<reference evidence="9" key="1">
    <citation type="submission" date="2022-08" db="EMBL/GenBank/DDBJ databases">
        <title>Genomic Encyclopedia of Type Strains, Phase III (KMG-III): the genomes of soil and plant-associated and newly described type strains.</title>
        <authorList>
            <person name="Whitman W."/>
        </authorList>
    </citation>
    <scope>NUCLEOTIDE SEQUENCE</scope>
    <source>
        <strain evidence="9">HMT 1</strain>
    </source>
</reference>
<dbReference type="GO" id="GO:0042781">
    <property type="term" value="F:3'-tRNA processing endoribonuclease activity"/>
    <property type="evidence" value="ECO:0007669"/>
    <property type="project" value="TreeGrafter"/>
</dbReference>
<dbReference type="PANTHER" id="PTHR33992">
    <property type="entry name" value="RIBONUCLEASE P PROTEIN COMPONENT"/>
    <property type="match status" value="1"/>
</dbReference>
<dbReference type="EMBL" id="JANUCT010000007">
    <property type="protein sequence ID" value="MCS3903332.1"/>
    <property type="molecule type" value="Genomic_DNA"/>
</dbReference>
<keyword evidence="10" id="KW-1185">Reference proteome</keyword>
<organism evidence="9 10">
    <name type="scientific">Methylohalomonas lacus</name>
    <dbReference type="NCBI Taxonomy" id="398773"/>
    <lineage>
        <taxon>Bacteria</taxon>
        <taxon>Pseudomonadati</taxon>
        <taxon>Pseudomonadota</taxon>
        <taxon>Gammaproteobacteria</taxon>
        <taxon>Methylohalomonadales</taxon>
        <taxon>Methylohalomonadaceae</taxon>
        <taxon>Methylohalomonas</taxon>
    </lineage>
</organism>
<gene>
    <name evidence="7" type="primary">rnpA</name>
    <name evidence="9" type="ORF">J2T55_001352</name>
</gene>
<evidence type="ECO:0000256" key="7">
    <source>
        <dbReference type="HAMAP-Rule" id="MF_00227"/>
    </source>
</evidence>
<sequence>MPRVASACLPEGSGDRVDPGQAAFDRARRLTLAVDYKRVFGQARRSSDNLLLVLACDNNLPRARLGMAIARNKIPRACARNRVKRLIRESFRHHQQDLIGLDLVVLARTNLTHTDNQALFQSLARHWQRQQRLKSRPAASE</sequence>
<dbReference type="InterPro" id="IPR000100">
    <property type="entry name" value="RNase_P"/>
</dbReference>
<dbReference type="PROSITE" id="PS00648">
    <property type="entry name" value="RIBONUCLEASE_P"/>
    <property type="match status" value="1"/>
</dbReference>
<comment type="similarity">
    <text evidence="7">Belongs to the RnpA family.</text>
</comment>
<evidence type="ECO:0000313" key="9">
    <source>
        <dbReference type="EMBL" id="MCS3903332.1"/>
    </source>
</evidence>
<evidence type="ECO:0000256" key="3">
    <source>
        <dbReference type="ARBA" id="ARBA00022722"/>
    </source>
</evidence>
<proteinExistence type="inferred from homology"/>
<dbReference type="InterPro" id="IPR020539">
    <property type="entry name" value="RNase_P_CS"/>
</dbReference>
<protein>
    <recommendedName>
        <fullName evidence="7 8">Ribonuclease P protein component</fullName>
        <shortName evidence="7">RNase P protein</shortName>
        <shortName evidence="7">RNaseP protein</shortName>
        <ecNumber evidence="7 8">3.1.26.5</ecNumber>
    </recommendedName>
    <alternativeName>
        <fullName evidence="7">Protein C5</fullName>
    </alternativeName>
</protein>
<dbReference type="HAMAP" id="MF_00227">
    <property type="entry name" value="RNase_P"/>
    <property type="match status" value="1"/>
</dbReference>
<dbReference type="Pfam" id="PF00825">
    <property type="entry name" value="Ribonuclease_P"/>
    <property type="match status" value="1"/>
</dbReference>
<dbReference type="GO" id="GO:0030677">
    <property type="term" value="C:ribonuclease P complex"/>
    <property type="evidence" value="ECO:0007669"/>
    <property type="project" value="TreeGrafter"/>
</dbReference>
<evidence type="ECO:0000256" key="5">
    <source>
        <dbReference type="ARBA" id="ARBA00022801"/>
    </source>
</evidence>
<keyword evidence="5 7" id="KW-0378">Hydrolase</keyword>
<dbReference type="InterPro" id="IPR020568">
    <property type="entry name" value="Ribosomal_Su5_D2-typ_SF"/>
</dbReference>
<evidence type="ECO:0000256" key="1">
    <source>
        <dbReference type="ARBA" id="ARBA00002663"/>
    </source>
</evidence>